<accession>A0A8S9ZBT4</accession>
<keyword evidence="3" id="KW-1185">Reference proteome</keyword>
<dbReference type="EMBL" id="JABEBT010000151">
    <property type="protein sequence ID" value="KAF7627342.1"/>
    <property type="molecule type" value="Genomic_DNA"/>
</dbReference>
<feature type="transmembrane region" description="Helical" evidence="1">
    <location>
        <begin position="42"/>
        <end position="63"/>
    </location>
</feature>
<keyword evidence="1" id="KW-0472">Membrane</keyword>
<gene>
    <name evidence="2" type="ORF">Mgra_00009351</name>
</gene>
<evidence type="ECO:0000313" key="3">
    <source>
        <dbReference type="Proteomes" id="UP000605970"/>
    </source>
</evidence>
<protein>
    <submittedName>
        <fullName evidence="2">Uncharacterized protein</fullName>
    </submittedName>
</protein>
<evidence type="ECO:0000256" key="1">
    <source>
        <dbReference type="SAM" id="Phobius"/>
    </source>
</evidence>
<dbReference type="AlphaFoldDB" id="A0A8S9ZBT4"/>
<sequence>MERLKVIMGMLYVQVIQILIFLYILVDLALRQIYHVILLHQLLQIDIVLFVLCLPMAVFVPVYQELIKL</sequence>
<reference evidence="2" key="1">
    <citation type="journal article" date="2020" name="Ecol. Evol.">
        <title>Genome structure and content of the rice root-knot nematode (Meloidogyne graminicola).</title>
        <authorList>
            <person name="Phan N.T."/>
            <person name="Danchin E.G.J."/>
            <person name="Klopp C."/>
            <person name="Perfus-Barbeoch L."/>
            <person name="Kozlowski D.K."/>
            <person name="Koutsovoulos G.D."/>
            <person name="Lopez-Roques C."/>
            <person name="Bouchez O."/>
            <person name="Zahm M."/>
            <person name="Besnard G."/>
            <person name="Bellafiore S."/>
        </authorList>
    </citation>
    <scope>NUCLEOTIDE SEQUENCE</scope>
    <source>
        <strain evidence="2">VN-18</strain>
    </source>
</reference>
<keyword evidence="1" id="KW-1133">Transmembrane helix</keyword>
<proteinExistence type="predicted"/>
<comment type="caution">
    <text evidence="2">The sequence shown here is derived from an EMBL/GenBank/DDBJ whole genome shotgun (WGS) entry which is preliminary data.</text>
</comment>
<evidence type="ECO:0000313" key="2">
    <source>
        <dbReference type="EMBL" id="KAF7627342.1"/>
    </source>
</evidence>
<keyword evidence="1" id="KW-0812">Transmembrane</keyword>
<feature type="transmembrane region" description="Helical" evidence="1">
    <location>
        <begin position="6"/>
        <end position="30"/>
    </location>
</feature>
<name>A0A8S9ZBT4_9BILA</name>
<organism evidence="2 3">
    <name type="scientific">Meloidogyne graminicola</name>
    <dbReference type="NCBI Taxonomy" id="189291"/>
    <lineage>
        <taxon>Eukaryota</taxon>
        <taxon>Metazoa</taxon>
        <taxon>Ecdysozoa</taxon>
        <taxon>Nematoda</taxon>
        <taxon>Chromadorea</taxon>
        <taxon>Rhabditida</taxon>
        <taxon>Tylenchina</taxon>
        <taxon>Tylenchomorpha</taxon>
        <taxon>Tylenchoidea</taxon>
        <taxon>Meloidogynidae</taxon>
        <taxon>Meloidogyninae</taxon>
        <taxon>Meloidogyne</taxon>
    </lineage>
</organism>
<dbReference type="Proteomes" id="UP000605970">
    <property type="component" value="Unassembled WGS sequence"/>
</dbReference>